<dbReference type="EMBL" id="JROU02001920">
    <property type="protein sequence ID" value="OEH74814.1"/>
    <property type="molecule type" value="Genomic_DNA"/>
</dbReference>
<proteinExistence type="predicted"/>
<name>A0A1D3CUE5_9EIME</name>
<organism evidence="3 4">
    <name type="scientific">Cyclospora cayetanensis</name>
    <dbReference type="NCBI Taxonomy" id="88456"/>
    <lineage>
        <taxon>Eukaryota</taxon>
        <taxon>Sar</taxon>
        <taxon>Alveolata</taxon>
        <taxon>Apicomplexa</taxon>
        <taxon>Conoidasida</taxon>
        <taxon>Coccidia</taxon>
        <taxon>Eucoccidiorida</taxon>
        <taxon>Eimeriorina</taxon>
        <taxon>Eimeriidae</taxon>
        <taxon>Cyclospora</taxon>
    </lineage>
</organism>
<accession>A0A1D3CUE5</accession>
<keyword evidence="3" id="KW-0969">Cilium</keyword>
<evidence type="ECO:0000256" key="1">
    <source>
        <dbReference type="SAM" id="MobiDB-lite"/>
    </source>
</evidence>
<keyword evidence="3" id="KW-0282">Flagellum</keyword>
<dbReference type="EMBL" id="JROU02001920">
    <property type="protein sequence ID" value="OEH74815.1"/>
    <property type="molecule type" value="Genomic_DNA"/>
</dbReference>
<evidence type="ECO:0000313" key="3">
    <source>
        <dbReference type="EMBL" id="OEH74815.1"/>
    </source>
</evidence>
<dbReference type="Proteomes" id="UP000095192">
    <property type="component" value="Unassembled WGS sequence"/>
</dbReference>
<dbReference type="VEuPathDB" id="ToxoDB:cyc_08638"/>
<evidence type="ECO:0000313" key="2">
    <source>
        <dbReference type="EMBL" id="OEH74814.1"/>
    </source>
</evidence>
<feature type="region of interest" description="Disordered" evidence="1">
    <location>
        <begin position="44"/>
        <end position="70"/>
    </location>
</feature>
<evidence type="ECO:0000313" key="4">
    <source>
        <dbReference type="Proteomes" id="UP000095192"/>
    </source>
</evidence>
<reference evidence="3 4" key="1">
    <citation type="journal article" date="2016" name="BMC Genomics">
        <title>Comparative genomics reveals Cyclospora cayetanensis possesses coccidia-like metabolism and invasion components but unique surface antigens.</title>
        <authorList>
            <person name="Liu S."/>
            <person name="Wang L."/>
            <person name="Zheng H."/>
            <person name="Xu Z."/>
            <person name="Roellig D.M."/>
            <person name="Li N."/>
            <person name="Frace M.A."/>
            <person name="Tang K."/>
            <person name="Arrowood M.J."/>
            <person name="Moss D.M."/>
            <person name="Zhang L."/>
            <person name="Feng Y."/>
            <person name="Xiao L."/>
        </authorList>
    </citation>
    <scope>NUCLEOTIDE SEQUENCE [LARGE SCALE GENOMIC DNA]</scope>
    <source>
        <strain evidence="3 4">CHN_HEN01</strain>
    </source>
</reference>
<dbReference type="VEuPathDB" id="ToxoDB:cyc_08639"/>
<dbReference type="InParanoid" id="A0A1D3CUE5"/>
<sequence>MAPGALSYCSELQYSDAMRRLTNKSYKATERALGLLPKNKDSPFGDFPVYSRPQKDSWPSAGGSITPITRFNQRETAARSKLQGPLPL</sequence>
<comment type="caution">
    <text evidence="3">The sequence shown here is derived from an EMBL/GenBank/DDBJ whole genome shotgun (WGS) entry which is preliminary data.</text>
</comment>
<gene>
    <name evidence="2" type="ORF">cyc_08638</name>
    <name evidence="3" type="ORF">cyc_08639</name>
</gene>
<protein>
    <submittedName>
        <fullName evidence="3">Flagellar basal body pacrg family protein</fullName>
    </submittedName>
</protein>
<dbReference type="AlphaFoldDB" id="A0A1D3CUE5"/>
<keyword evidence="4" id="KW-1185">Reference proteome</keyword>
<keyword evidence="3" id="KW-0966">Cell projection</keyword>